<proteinExistence type="predicted"/>
<organism evidence="1 2">
    <name type="scientific">Granulicella arctica</name>
    <dbReference type="NCBI Taxonomy" id="940613"/>
    <lineage>
        <taxon>Bacteria</taxon>
        <taxon>Pseudomonadati</taxon>
        <taxon>Acidobacteriota</taxon>
        <taxon>Terriglobia</taxon>
        <taxon>Terriglobales</taxon>
        <taxon>Acidobacteriaceae</taxon>
        <taxon>Granulicella</taxon>
    </lineage>
</organism>
<evidence type="ECO:0000313" key="2">
    <source>
        <dbReference type="Proteomes" id="UP000589520"/>
    </source>
</evidence>
<dbReference type="EMBL" id="JACCCW010000002">
    <property type="protein sequence ID" value="NYF80491.1"/>
    <property type="molecule type" value="Genomic_DNA"/>
</dbReference>
<sequence length="73" mass="8544">MIELLIRLQKGILRYILCIFTILCDVLSDAEDLPVVLADKLLESRSIPLFRASDQRYIRVNLFRDWGLDGRHN</sequence>
<reference evidence="1 2" key="1">
    <citation type="submission" date="2020-07" db="EMBL/GenBank/DDBJ databases">
        <title>Genomic Encyclopedia of Type Strains, Phase IV (KMG-V): Genome sequencing to study the core and pangenomes of soil and plant-associated prokaryotes.</title>
        <authorList>
            <person name="Whitman W."/>
        </authorList>
    </citation>
    <scope>NUCLEOTIDE SEQUENCE [LARGE SCALE GENOMIC DNA]</scope>
    <source>
        <strain evidence="1 2">X4EP2</strain>
    </source>
</reference>
<keyword evidence="2" id="KW-1185">Reference proteome</keyword>
<dbReference type="AlphaFoldDB" id="A0A7Y9PII7"/>
<comment type="caution">
    <text evidence="1">The sequence shown here is derived from an EMBL/GenBank/DDBJ whole genome shotgun (WGS) entry which is preliminary data.</text>
</comment>
<name>A0A7Y9PII7_9BACT</name>
<accession>A0A7Y9PII7</accession>
<gene>
    <name evidence="1" type="ORF">HDF17_002811</name>
</gene>
<evidence type="ECO:0000313" key="1">
    <source>
        <dbReference type="EMBL" id="NYF80491.1"/>
    </source>
</evidence>
<dbReference type="Proteomes" id="UP000589520">
    <property type="component" value="Unassembled WGS sequence"/>
</dbReference>
<protein>
    <submittedName>
        <fullName evidence="1">Uncharacterized protein</fullName>
    </submittedName>
</protein>